<organism evidence="2 3">
    <name type="scientific">Dictyobacter formicarum</name>
    <dbReference type="NCBI Taxonomy" id="2778368"/>
    <lineage>
        <taxon>Bacteria</taxon>
        <taxon>Bacillati</taxon>
        <taxon>Chloroflexota</taxon>
        <taxon>Ktedonobacteria</taxon>
        <taxon>Ktedonobacterales</taxon>
        <taxon>Dictyobacteraceae</taxon>
        <taxon>Dictyobacter</taxon>
    </lineage>
</organism>
<dbReference type="Proteomes" id="UP000635565">
    <property type="component" value="Unassembled WGS sequence"/>
</dbReference>
<dbReference type="Pfam" id="PF08241">
    <property type="entry name" value="Methyltransf_11"/>
    <property type="match status" value="1"/>
</dbReference>
<protein>
    <recommendedName>
        <fullName evidence="1">Methyltransferase type 11 domain-containing protein</fullName>
    </recommendedName>
</protein>
<gene>
    <name evidence="2" type="ORF">KSZ_38910</name>
</gene>
<sequence>MTYLFRDTDRAARRLQVLAEVYTPSSEAFLQDIVHTQPQLALDLGCGPGYTTHLLAKTTRSAQTIGLDSSTHFIELATKSATGQISFLQHDVTQTPFPVGPADLIFCRMLLTHLQDPQATIERWLTQLKPGGLLLIEEVDWINTDKPILRDYLAIVAAMLKQQHNQLYIGEQLDAHQPTASGIQRPLSRVYQLPVTTANAATMFYLNIQTWKNHPFIQQNYPITQIEQMEDELGTLTTSTSTHNEITWGMRQIAYQKT</sequence>
<dbReference type="InterPro" id="IPR013216">
    <property type="entry name" value="Methyltransf_11"/>
</dbReference>
<comment type="caution">
    <text evidence="2">The sequence shown here is derived from an EMBL/GenBank/DDBJ whole genome shotgun (WGS) entry which is preliminary data.</text>
</comment>
<reference evidence="2 3" key="1">
    <citation type="journal article" date="2021" name="Int. J. Syst. Evol. Microbiol.">
        <title>Reticulibacter mediterranei gen. nov., sp. nov., within the new family Reticulibacteraceae fam. nov., and Ktedonospora formicarum gen. nov., sp. nov., Ktedonobacter robiniae sp. nov., Dictyobacter formicarum sp. nov. and Dictyobacter arantiisoli sp. nov., belonging to the class Ktedonobacteria.</title>
        <authorList>
            <person name="Yabe S."/>
            <person name="Zheng Y."/>
            <person name="Wang C.M."/>
            <person name="Sakai Y."/>
            <person name="Abe K."/>
            <person name="Yokota A."/>
            <person name="Donadio S."/>
            <person name="Cavaletti L."/>
            <person name="Monciardini P."/>
        </authorList>
    </citation>
    <scope>NUCLEOTIDE SEQUENCE [LARGE SCALE GENOMIC DNA]</scope>
    <source>
        <strain evidence="2 3">SOSP1-9</strain>
    </source>
</reference>
<feature type="domain" description="Methyltransferase type 11" evidence="1">
    <location>
        <begin position="42"/>
        <end position="136"/>
    </location>
</feature>
<proteinExistence type="predicted"/>
<dbReference type="PANTHER" id="PTHR43861">
    <property type="entry name" value="TRANS-ACONITATE 2-METHYLTRANSFERASE-RELATED"/>
    <property type="match status" value="1"/>
</dbReference>
<dbReference type="SUPFAM" id="SSF53335">
    <property type="entry name" value="S-adenosyl-L-methionine-dependent methyltransferases"/>
    <property type="match status" value="1"/>
</dbReference>
<dbReference type="CDD" id="cd02440">
    <property type="entry name" value="AdoMet_MTases"/>
    <property type="match status" value="1"/>
</dbReference>
<keyword evidence="3" id="KW-1185">Reference proteome</keyword>
<evidence type="ECO:0000313" key="2">
    <source>
        <dbReference type="EMBL" id="GHO85885.1"/>
    </source>
</evidence>
<dbReference type="InterPro" id="IPR029063">
    <property type="entry name" value="SAM-dependent_MTases_sf"/>
</dbReference>
<dbReference type="RefSeq" id="WP_201363519.1">
    <property type="nucleotide sequence ID" value="NZ_BNJJ01000010.1"/>
</dbReference>
<name>A0ABQ3VIJ8_9CHLR</name>
<dbReference type="Gene3D" id="3.40.50.150">
    <property type="entry name" value="Vaccinia Virus protein VP39"/>
    <property type="match status" value="1"/>
</dbReference>
<accession>A0ABQ3VIJ8</accession>
<evidence type="ECO:0000313" key="3">
    <source>
        <dbReference type="Proteomes" id="UP000635565"/>
    </source>
</evidence>
<evidence type="ECO:0000259" key="1">
    <source>
        <dbReference type="Pfam" id="PF08241"/>
    </source>
</evidence>
<dbReference type="EMBL" id="BNJJ01000010">
    <property type="protein sequence ID" value="GHO85885.1"/>
    <property type="molecule type" value="Genomic_DNA"/>
</dbReference>